<dbReference type="InterPro" id="IPR003362">
    <property type="entry name" value="Bact_transf"/>
</dbReference>
<evidence type="ECO:0000256" key="1">
    <source>
        <dbReference type="ARBA" id="ARBA00006464"/>
    </source>
</evidence>
<dbReference type="PANTHER" id="PTHR30576">
    <property type="entry name" value="COLANIC BIOSYNTHESIS UDP-GLUCOSE LIPID CARRIER TRANSFERASE"/>
    <property type="match status" value="1"/>
</dbReference>
<accession>A0ABQ4IXB6</accession>
<dbReference type="GO" id="GO:0016740">
    <property type="term" value="F:transferase activity"/>
    <property type="evidence" value="ECO:0007669"/>
    <property type="project" value="UniProtKB-KW"/>
</dbReference>
<feature type="transmembrane region" description="Helical" evidence="2">
    <location>
        <begin position="28"/>
        <end position="51"/>
    </location>
</feature>
<evidence type="ECO:0000313" key="4">
    <source>
        <dbReference type="EMBL" id="GIJ22546.1"/>
    </source>
</evidence>
<name>A0ABQ4IXB6_9ACTN</name>
<keyword evidence="2" id="KW-0812">Transmembrane</keyword>
<comment type="caution">
    <text evidence="4">The sequence shown here is derived from an EMBL/GenBank/DDBJ whole genome shotgun (WGS) entry which is preliminary data.</text>
</comment>
<sequence length="217" mass="24240">MPASSVTTPVRPPRPARPDDPVKRLFDVVLATALLLLTAPLMAAVAAAVAMRLGRPVLFRQCRIGRDDRPFELIKFRTMRAPDPARGLLTDADRLTPLGRWLRATSLDELPTLWCVLRGDMSIVGPRPLLPEYLNRYTPDQARRHEVRPGITGLAQVRGRNSLDWDTKFSLDVEYVTNHSLRLDLSILAATVRTVLRRDGISADGNATMPEFLGSRR</sequence>
<evidence type="ECO:0000256" key="2">
    <source>
        <dbReference type="SAM" id="Phobius"/>
    </source>
</evidence>
<gene>
    <name evidence="4" type="ORF">Vlu01_31700</name>
</gene>
<reference evidence="4 5" key="1">
    <citation type="submission" date="2021-01" db="EMBL/GenBank/DDBJ databases">
        <title>Whole genome shotgun sequence of Verrucosispora lutea NBRC 106530.</title>
        <authorList>
            <person name="Komaki H."/>
            <person name="Tamura T."/>
        </authorList>
    </citation>
    <scope>NUCLEOTIDE SEQUENCE [LARGE SCALE GENOMIC DNA]</scope>
    <source>
        <strain evidence="4 5">NBRC 106530</strain>
    </source>
</reference>
<dbReference type="Pfam" id="PF02397">
    <property type="entry name" value="Bac_transf"/>
    <property type="match status" value="1"/>
</dbReference>
<dbReference type="PANTHER" id="PTHR30576:SF8">
    <property type="entry name" value="UNDECAPRENYL-PHOSPHATE GALACTOSE PHOSPHOTRANSFERASE"/>
    <property type="match status" value="1"/>
</dbReference>
<dbReference type="RefSeq" id="WP_275409346.1">
    <property type="nucleotide sequence ID" value="NZ_BOPB01000014.1"/>
</dbReference>
<comment type="similarity">
    <text evidence="1">Belongs to the bacterial sugar transferase family.</text>
</comment>
<keyword evidence="5" id="KW-1185">Reference proteome</keyword>
<keyword evidence="2" id="KW-0472">Membrane</keyword>
<evidence type="ECO:0000313" key="5">
    <source>
        <dbReference type="Proteomes" id="UP000643165"/>
    </source>
</evidence>
<dbReference type="Proteomes" id="UP000643165">
    <property type="component" value="Unassembled WGS sequence"/>
</dbReference>
<feature type="domain" description="Bacterial sugar transferase" evidence="3">
    <location>
        <begin position="23"/>
        <end position="196"/>
    </location>
</feature>
<proteinExistence type="inferred from homology"/>
<keyword evidence="2" id="KW-1133">Transmembrane helix</keyword>
<keyword evidence="4" id="KW-0808">Transferase</keyword>
<dbReference type="EMBL" id="BOPB01000014">
    <property type="protein sequence ID" value="GIJ22546.1"/>
    <property type="molecule type" value="Genomic_DNA"/>
</dbReference>
<protein>
    <submittedName>
        <fullName evidence="4">Sugar transferase</fullName>
    </submittedName>
</protein>
<evidence type="ECO:0000259" key="3">
    <source>
        <dbReference type="Pfam" id="PF02397"/>
    </source>
</evidence>
<organism evidence="4 5">
    <name type="scientific">Micromonospora lutea</name>
    <dbReference type="NCBI Taxonomy" id="419825"/>
    <lineage>
        <taxon>Bacteria</taxon>
        <taxon>Bacillati</taxon>
        <taxon>Actinomycetota</taxon>
        <taxon>Actinomycetes</taxon>
        <taxon>Micromonosporales</taxon>
        <taxon>Micromonosporaceae</taxon>
        <taxon>Micromonospora</taxon>
    </lineage>
</organism>